<feature type="coiled-coil region" evidence="1">
    <location>
        <begin position="313"/>
        <end position="347"/>
    </location>
</feature>
<feature type="coiled-coil region" evidence="1">
    <location>
        <begin position="401"/>
        <end position="462"/>
    </location>
</feature>
<dbReference type="AlphaFoldDB" id="A0A1V5ZJM3"/>
<reference evidence="2" key="1">
    <citation type="submission" date="2017-02" db="EMBL/GenBank/DDBJ databases">
        <title>Delving into the versatile metabolic prowess of the omnipresent phylum Bacteroidetes.</title>
        <authorList>
            <person name="Nobu M.K."/>
            <person name="Mei R."/>
            <person name="Narihiro T."/>
            <person name="Kuroda K."/>
            <person name="Liu W.-T."/>
        </authorList>
    </citation>
    <scope>NUCLEOTIDE SEQUENCE</scope>
    <source>
        <strain evidence="2">ADurb.Bin160</strain>
    </source>
</reference>
<dbReference type="PANTHER" id="PTHR32114:SF2">
    <property type="entry name" value="ABC TRANSPORTER ABCH.3"/>
    <property type="match status" value="1"/>
</dbReference>
<dbReference type="PANTHER" id="PTHR32114">
    <property type="entry name" value="ABC TRANSPORTER ABCH.3"/>
    <property type="match status" value="1"/>
</dbReference>
<sequence>MYINNLELQNFKNISNKKFKFNKINLFQGNNGSGKSSTLESLVFLLSDYLSGKMSDYIKWGESKFSIYSEFDDFSYLIEYDKTTKRKLVTKQEEYIGSDAVKYLKEFINPTIALYSNISIQGQSTQLLFEKPTARLDKFKLLFGINDIDKAVENIKEKIVECRKQIEITESEISILKNKKYTYFEEYELPDFSLLEEKVKKLENEKIEHEKLKSEYDKYLMRLMEYNTAQMKVKEIQNNINQIDNKLKILEEQKKSIVIKRIAKPSKTPEEIQKLQNEELTLKSEVYILEKKYEAIKNGLCPTCGSLFTSDNIEAVYNEQLKLKEDYKNLSQKVSMLKSEQDEYEKIVQENNINKEKLNTIQTNIQGLNDTKTVYEKTLNELIEIKKPDEVNKPYFDDSELESLKKELYIAKEKKENLEKIKEMNRKIKLEESENIKLINEKENLLDELRKKERLLETARKVLGKDFSSYLIDEGTDYVKNKMNELFARAYGRYKVTLTRDSKGIDFYYSSEDKDILTTIDLASGYEKQLLSVSFRLALATLHKLGIFIFDEIDSDSSEENSLRLYKTILSQKYSQIFCVTHKEMTKEYLQQIPYCTVFEF</sequence>
<proteinExistence type="predicted"/>
<feature type="coiled-coil region" evidence="1">
    <location>
        <begin position="145"/>
        <end position="260"/>
    </location>
</feature>
<dbReference type="Proteomes" id="UP000485621">
    <property type="component" value="Unassembled WGS sequence"/>
</dbReference>
<dbReference type="Gene3D" id="3.40.50.300">
    <property type="entry name" value="P-loop containing nucleotide triphosphate hydrolases"/>
    <property type="match status" value="2"/>
</dbReference>
<protein>
    <submittedName>
        <fullName evidence="2">Chromosome segregation protein</fullName>
    </submittedName>
</protein>
<dbReference type="SUPFAM" id="SSF75712">
    <property type="entry name" value="Rad50 coiled-coil Zn hook"/>
    <property type="match status" value="1"/>
</dbReference>
<accession>A0A1V5ZJM3</accession>
<organism evidence="2">
    <name type="scientific">candidate division CPR1 bacterium ADurb.Bin160</name>
    <dbReference type="NCBI Taxonomy" id="1852826"/>
    <lineage>
        <taxon>Bacteria</taxon>
        <taxon>candidate division CPR1</taxon>
    </lineage>
</organism>
<dbReference type="InterPro" id="IPR027417">
    <property type="entry name" value="P-loop_NTPase"/>
</dbReference>
<dbReference type="SUPFAM" id="SSF52540">
    <property type="entry name" value="P-loop containing nucleoside triphosphate hydrolases"/>
    <property type="match status" value="1"/>
</dbReference>
<name>A0A1V5ZJM3_9BACT</name>
<keyword evidence="1" id="KW-0175">Coiled coil</keyword>
<gene>
    <name evidence="2" type="ORF">BWY04_01435</name>
</gene>
<dbReference type="EMBL" id="MWDB01000056">
    <property type="protein sequence ID" value="OQB40144.1"/>
    <property type="molecule type" value="Genomic_DNA"/>
</dbReference>
<evidence type="ECO:0000256" key="1">
    <source>
        <dbReference type="SAM" id="Coils"/>
    </source>
</evidence>
<evidence type="ECO:0000313" key="2">
    <source>
        <dbReference type="EMBL" id="OQB40144.1"/>
    </source>
</evidence>
<comment type="caution">
    <text evidence="2">The sequence shown here is derived from an EMBL/GenBank/DDBJ whole genome shotgun (WGS) entry which is preliminary data.</text>
</comment>